<proteinExistence type="predicted"/>
<gene>
    <name evidence="7" type="ORF">OXX778_LOCUS7447</name>
</gene>
<feature type="transmembrane region" description="Helical" evidence="5">
    <location>
        <begin position="167"/>
        <end position="192"/>
    </location>
</feature>
<feature type="transmembrane region" description="Helical" evidence="5">
    <location>
        <begin position="106"/>
        <end position="127"/>
    </location>
</feature>
<accession>A0A813UA97</accession>
<keyword evidence="8" id="KW-1185">Reference proteome</keyword>
<dbReference type="GO" id="GO:0016020">
    <property type="term" value="C:membrane"/>
    <property type="evidence" value="ECO:0007669"/>
    <property type="project" value="UniProtKB-SubCell"/>
</dbReference>
<comment type="subcellular location">
    <subcellularLocation>
        <location evidence="1">Membrane</location>
    </subcellularLocation>
</comment>
<dbReference type="Pfam" id="PF00001">
    <property type="entry name" value="7tm_1"/>
    <property type="match status" value="1"/>
</dbReference>
<feature type="transmembrane region" description="Helical" evidence="5">
    <location>
        <begin position="435"/>
        <end position="454"/>
    </location>
</feature>
<dbReference type="PANTHER" id="PTHR46641:SF2">
    <property type="entry name" value="FMRFAMIDE RECEPTOR"/>
    <property type="match status" value="1"/>
</dbReference>
<keyword evidence="3 5" id="KW-1133">Transmembrane helix</keyword>
<dbReference type="AlphaFoldDB" id="A0A813UA97"/>
<evidence type="ECO:0000313" key="7">
    <source>
        <dbReference type="EMBL" id="CAF0820644.1"/>
    </source>
</evidence>
<dbReference type="PROSITE" id="PS50262">
    <property type="entry name" value="G_PROTEIN_RECEP_F1_2"/>
    <property type="match status" value="1"/>
</dbReference>
<keyword evidence="2 5" id="KW-0812">Transmembrane</keyword>
<evidence type="ECO:0000313" key="8">
    <source>
        <dbReference type="Proteomes" id="UP000663879"/>
    </source>
</evidence>
<dbReference type="InterPro" id="IPR017452">
    <property type="entry name" value="GPCR_Rhodpsn_7TM"/>
</dbReference>
<dbReference type="EMBL" id="CAJNOC010000952">
    <property type="protein sequence ID" value="CAF0820644.1"/>
    <property type="molecule type" value="Genomic_DNA"/>
</dbReference>
<dbReference type="Gene3D" id="1.20.1070.10">
    <property type="entry name" value="Rhodopsin 7-helix transmembrane proteins"/>
    <property type="match status" value="1"/>
</dbReference>
<feature type="transmembrane region" description="Helical" evidence="5">
    <location>
        <begin position="253"/>
        <end position="276"/>
    </location>
</feature>
<dbReference type="SUPFAM" id="SSF81321">
    <property type="entry name" value="Family A G protein-coupled receptor-like"/>
    <property type="match status" value="1"/>
</dbReference>
<dbReference type="PANTHER" id="PTHR46641">
    <property type="entry name" value="FMRFAMIDE RECEPTOR-RELATED"/>
    <property type="match status" value="1"/>
</dbReference>
<dbReference type="OrthoDB" id="10011262at2759"/>
<dbReference type="InterPro" id="IPR052954">
    <property type="entry name" value="GPCR-Ligand_Int"/>
</dbReference>
<dbReference type="Proteomes" id="UP000663879">
    <property type="component" value="Unassembled WGS sequence"/>
</dbReference>
<dbReference type="PRINTS" id="PR00237">
    <property type="entry name" value="GPCRRHODOPSN"/>
</dbReference>
<evidence type="ECO:0000256" key="3">
    <source>
        <dbReference type="ARBA" id="ARBA00022989"/>
    </source>
</evidence>
<dbReference type="InterPro" id="IPR000276">
    <property type="entry name" value="GPCR_Rhodpsn"/>
</dbReference>
<evidence type="ECO:0000256" key="5">
    <source>
        <dbReference type="SAM" id="Phobius"/>
    </source>
</evidence>
<evidence type="ECO:0000256" key="1">
    <source>
        <dbReference type="ARBA" id="ARBA00004370"/>
    </source>
</evidence>
<organism evidence="7 8">
    <name type="scientific">Brachionus calyciflorus</name>
    <dbReference type="NCBI Taxonomy" id="104777"/>
    <lineage>
        <taxon>Eukaryota</taxon>
        <taxon>Metazoa</taxon>
        <taxon>Spiralia</taxon>
        <taxon>Gnathifera</taxon>
        <taxon>Rotifera</taxon>
        <taxon>Eurotatoria</taxon>
        <taxon>Monogononta</taxon>
        <taxon>Pseudotrocha</taxon>
        <taxon>Ploima</taxon>
        <taxon>Brachionidae</taxon>
        <taxon>Brachionus</taxon>
    </lineage>
</organism>
<sequence length="561" mass="64903">MRTTSYFSDPNTQSLHFETNLLQLYDHWYSEISLFNTSPEYLTESGTNTSTKIFDFLTTTIPNLTKTEHFVETTSLILPNGLNCTNFEMFLIAKNSYKPIILTLNIINYIIIIFGIFFNTINLIVLLKSKLNESPYSYLTMLALSDLGALSMVGAEKLRQFFPNSNIIHIYFVMMINIFLSCSMYVTLALTIERFIFVHSPFKAMTICRKSIARKICCVIFLFSVLRSTYLPLMYSPNCWSGFSQKKDNFLDLYEFLISLAIPYTIIFIANISLILSLKKQNNLMSVPTSTSTNSFNIKNSEIILPRTRISQEYEPIFETEKKLSCKSTVSIEVEPNNPSKPKVLVHSNTLNSIATTSSKTKKMSLYHRTSNTREIRNQKKLTVTLVIILCLLLVCYLPSFLFEESLADFIFGSHDQPTQDSIKPFIIKAIGNRIAIILIYFNCMANFLIYCFCNKKFKNSLKILLRKSILNKLFGRIVFFFRIYCLKRDESQFGNDMDNKTINNTSNNTNCSYYNSYYFKYYQQNKFKCVSMKERIENNESNLSKKKKAPIVRKAKSMVI</sequence>
<evidence type="ECO:0000259" key="6">
    <source>
        <dbReference type="PROSITE" id="PS50262"/>
    </source>
</evidence>
<dbReference type="GO" id="GO:0004930">
    <property type="term" value="F:G protein-coupled receptor activity"/>
    <property type="evidence" value="ECO:0007669"/>
    <property type="project" value="InterPro"/>
</dbReference>
<protein>
    <recommendedName>
        <fullName evidence="6">G-protein coupled receptors family 1 profile domain-containing protein</fullName>
    </recommendedName>
</protein>
<feature type="transmembrane region" description="Helical" evidence="5">
    <location>
        <begin position="212"/>
        <end position="233"/>
    </location>
</feature>
<name>A0A813UA97_9BILA</name>
<comment type="caution">
    <text evidence="7">The sequence shown here is derived from an EMBL/GenBank/DDBJ whole genome shotgun (WGS) entry which is preliminary data.</text>
</comment>
<evidence type="ECO:0000256" key="4">
    <source>
        <dbReference type="ARBA" id="ARBA00023136"/>
    </source>
</evidence>
<reference evidence="7" key="1">
    <citation type="submission" date="2021-02" db="EMBL/GenBank/DDBJ databases">
        <authorList>
            <person name="Nowell W R."/>
        </authorList>
    </citation>
    <scope>NUCLEOTIDE SEQUENCE</scope>
    <source>
        <strain evidence="7">Ploen Becks lab</strain>
    </source>
</reference>
<feature type="domain" description="G-protein coupled receptors family 1 profile" evidence="6">
    <location>
        <begin position="118"/>
        <end position="451"/>
    </location>
</feature>
<feature type="transmembrane region" description="Helical" evidence="5">
    <location>
        <begin position="382"/>
        <end position="403"/>
    </location>
</feature>
<evidence type="ECO:0000256" key="2">
    <source>
        <dbReference type="ARBA" id="ARBA00022692"/>
    </source>
</evidence>
<keyword evidence="4 5" id="KW-0472">Membrane</keyword>